<dbReference type="STRING" id="52838.A0A4S8K7X0"/>
<evidence type="ECO:0000313" key="1">
    <source>
        <dbReference type="EMBL" id="THU71054.1"/>
    </source>
</evidence>
<gene>
    <name evidence="1" type="ORF">C4D60_Mb08t31480</name>
</gene>
<protein>
    <submittedName>
        <fullName evidence="1">Uncharacterized protein</fullName>
    </submittedName>
</protein>
<dbReference type="EMBL" id="PYDT01000002">
    <property type="protein sequence ID" value="THU71054.1"/>
    <property type="molecule type" value="Genomic_DNA"/>
</dbReference>
<keyword evidence="2" id="KW-1185">Reference proteome</keyword>
<sequence>MHRKAWLLHRLFDYRLEENVEERELVTTSGGELGRLNIVGGAEIGPLPCWPGDLCLSRSPGDVDAGEFIISVPHVKQVKMLEENLYLLQMAFGMLRLLNGCKLSPRFGACCQAKWLR</sequence>
<accession>A0A4S8K7X0</accession>
<dbReference type="AlphaFoldDB" id="A0A4S8K7X0"/>
<proteinExistence type="predicted"/>
<reference evidence="1 2" key="1">
    <citation type="journal article" date="2019" name="Nat. Plants">
        <title>Genome sequencing of Musa balbisiana reveals subgenome evolution and function divergence in polyploid bananas.</title>
        <authorList>
            <person name="Yao X."/>
        </authorList>
    </citation>
    <scope>NUCLEOTIDE SEQUENCE [LARGE SCALE GENOMIC DNA]</scope>
    <source>
        <strain evidence="2">cv. DH-PKW</strain>
        <tissue evidence="1">Leaves</tissue>
    </source>
</reference>
<name>A0A4S8K7X0_MUSBA</name>
<organism evidence="1 2">
    <name type="scientific">Musa balbisiana</name>
    <name type="common">Banana</name>
    <dbReference type="NCBI Taxonomy" id="52838"/>
    <lineage>
        <taxon>Eukaryota</taxon>
        <taxon>Viridiplantae</taxon>
        <taxon>Streptophyta</taxon>
        <taxon>Embryophyta</taxon>
        <taxon>Tracheophyta</taxon>
        <taxon>Spermatophyta</taxon>
        <taxon>Magnoliopsida</taxon>
        <taxon>Liliopsida</taxon>
        <taxon>Zingiberales</taxon>
        <taxon>Musaceae</taxon>
        <taxon>Musa</taxon>
    </lineage>
</organism>
<evidence type="ECO:0000313" key="2">
    <source>
        <dbReference type="Proteomes" id="UP000317650"/>
    </source>
</evidence>
<dbReference type="Proteomes" id="UP000317650">
    <property type="component" value="Chromosome 8"/>
</dbReference>
<comment type="caution">
    <text evidence="1">The sequence shown here is derived from an EMBL/GenBank/DDBJ whole genome shotgun (WGS) entry which is preliminary data.</text>
</comment>